<dbReference type="STRING" id="1745343.A0A2J6QCT8"/>
<evidence type="ECO:0000313" key="2">
    <source>
        <dbReference type="Proteomes" id="UP000235672"/>
    </source>
</evidence>
<proteinExistence type="predicted"/>
<dbReference type="EMBL" id="KZ613473">
    <property type="protein sequence ID" value="PMD24084.1"/>
    <property type="molecule type" value="Genomic_DNA"/>
</dbReference>
<dbReference type="OrthoDB" id="5244524at2759"/>
<name>A0A2J6QCT8_9HELO</name>
<protein>
    <submittedName>
        <fullName evidence="1">Uncharacterized protein</fullName>
    </submittedName>
</protein>
<dbReference type="AlphaFoldDB" id="A0A2J6QCT8"/>
<evidence type="ECO:0000313" key="1">
    <source>
        <dbReference type="EMBL" id="PMD24084.1"/>
    </source>
</evidence>
<keyword evidence="2" id="KW-1185">Reference proteome</keyword>
<accession>A0A2J6QCT8</accession>
<sequence>MAAKGRKFSFSRMITNAFPNFANDSVNDVDLTPAQADNLLAYQLGTPHPRYLSEKAFIVSGIAGSESVSKKIHKALLKNRIISPIPEDSSSSSQAATETMTVNTAGITKGFVSQMAMISVHAQRKLVGLLFFWEEECTRWKLLDQEEREILDALKQNEGNMDLECALEAVRMKMKLLPSKRGEATANIAQGAGHELPSYSNH</sequence>
<gene>
    <name evidence="1" type="ORF">NA56DRAFT_26509</name>
</gene>
<reference evidence="1 2" key="1">
    <citation type="submission" date="2016-05" db="EMBL/GenBank/DDBJ databases">
        <title>A degradative enzymes factory behind the ericoid mycorrhizal symbiosis.</title>
        <authorList>
            <consortium name="DOE Joint Genome Institute"/>
            <person name="Martino E."/>
            <person name="Morin E."/>
            <person name="Grelet G."/>
            <person name="Kuo A."/>
            <person name="Kohler A."/>
            <person name="Daghino S."/>
            <person name="Barry K."/>
            <person name="Choi C."/>
            <person name="Cichocki N."/>
            <person name="Clum A."/>
            <person name="Copeland A."/>
            <person name="Hainaut M."/>
            <person name="Haridas S."/>
            <person name="Labutti K."/>
            <person name="Lindquist E."/>
            <person name="Lipzen A."/>
            <person name="Khouja H.-R."/>
            <person name="Murat C."/>
            <person name="Ohm R."/>
            <person name="Olson A."/>
            <person name="Spatafora J."/>
            <person name="Veneault-Fourrey C."/>
            <person name="Henrissat B."/>
            <person name="Grigoriev I."/>
            <person name="Martin F."/>
            <person name="Perotto S."/>
        </authorList>
    </citation>
    <scope>NUCLEOTIDE SEQUENCE [LARGE SCALE GENOMIC DNA]</scope>
    <source>
        <strain evidence="1 2">UAMH 7357</strain>
    </source>
</reference>
<dbReference type="Proteomes" id="UP000235672">
    <property type="component" value="Unassembled WGS sequence"/>
</dbReference>
<organism evidence="1 2">
    <name type="scientific">Hyaloscypha hepaticicola</name>
    <dbReference type="NCBI Taxonomy" id="2082293"/>
    <lineage>
        <taxon>Eukaryota</taxon>
        <taxon>Fungi</taxon>
        <taxon>Dikarya</taxon>
        <taxon>Ascomycota</taxon>
        <taxon>Pezizomycotina</taxon>
        <taxon>Leotiomycetes</taxon>
        <taxon>Helotiales</taxon>
        <taxon>Hyaloscyphaceae</taxon>
        <taxon>Hyaloscypha</taxon>
    </lineage>
</organism>